<feature type="region of interest" description="Disordered" evidence="2">
    <location>
        <begin position="1"/>
        <end position="77"/>
    </location>
</feature>
<keyword evidence="1" id="KW-0479">Metal-binding</keyword>
<feature type="compositionally biased region" description="Basic and acidic residues" evidence="2">
    <location>
        <begin position="1"/>
        <end position="28"/>
    </location>
</feature>
<evidence type="ECO:0000313" key="4">
    <source>
        <dbReference type="EnsemblMetazoa" id="AALFPA23_015656.P22804"/>
    </source>
</evidence>
<keyword evidence="1" id="KW-0862">Zinc</keyword>
<sequence>MRSIDDYLRRVEIAARRGDPKSMDKDNDNNNINGKGAENPFARSGLARSPTEQNQQMQQQQLEQQEREQELHEQQKRVQELCDQQQREQEQNEKLQQRQLRSAWNVLPKQSKVEAAKTVADELREFVDKRHNVHKDIKDLVARIQGSLGSAIKDWRRLMQRAEAAETELAATKNALAAAVLQQAKTGTAPGRGTKTKGKPLGMDSTPAFTPKRTRSSPGDERLAAPKKQKNADARPTNEVISGGKGDSPWREVRNRKDRNKKDSAKTQKPIRRRKKGEAVIVKTSEDTYADVLRAMRTDPQLKEFGDDVQKIRRTQAGDMIFELKRDSKNRSSAYKELTERVMGEKVHVKAMCPEATLQCKDLDEITTEEEVRLAMRDQCNLEGVEMTVRLRRGPFGTQAASIKLPVDAANKAMTIGKIKVGCSVCPLRFSQRPEGCYRCLEYAVENCKGIDRSKLCRWCGQEGHKAQDCNNEQRCLFCVDKSLNRHATGGPRCPAFKQARGTKPQWR</sequence>
<keyword evidence="5" id="KW-1185">Reference proteome</keyword>
<feature type="compositionally biased region" description="Basic and acidic residues" evidence="2">
    <location>
        <begin position="248"/>
        <end position="266"/>
    </location>
</feature>
<protein>
    <recommendedName>
        <fullName evidence="3">CCHC-type domain-containing protein</fullName>
    </recommendedName>
</protein>
<feature type="compositionally biased region" description="Basic and acidic residues" evidence="2">
    <location>
        <begin position="64"/>
        <end position="77"/>
    </location>
</feature>
<dbReference type="RefSeq" id="XP_062702995.1">
    <property type="nucleotide sequence ID" value="XM_062847011.1"/>
</dbReference>
<dbReference type="EnsemblMetazoa" id="AALFPA23_015656.R22804">
    <property type="protein sequence ID" value="AALFPA23_015656.P22804"/>
    <property type="gene ID" value="AALFPA23_015656"/>
</dbReference>
<feature type="region of interest" description="Disordered" evidence="2">
    <location>
        <begin position="186"/>
        <end position="277"/>
    </location>
</feature>
<reference evidence="5" key="1">
    <citation type="journal article" date="2015" name="Proc. Natl. Acad. Sci. U.S.A.">
        <title>Genome sequence of the Asian Tiger mosquito, Aedes albopictus, reveals insights into its biology, genetics, and evolution.</title>
        <authorList>
            <person name="Chen X.G."/>
            <person name="Jiang X."/>
            <person name="Gu J."/>
            <person name="Xu M."/>
            <person name="Wu Y."/>
            <person name="Deng Y."/>
            <person name="Zhang C."/>
            <person name="Bonizzoni M."/>
            <person name="Dermauw W."/>
            <person name="Vontas J."/>
            <person name="Armbruster P."/>
            <person name="Huang X."/>
            <person name="Yang Y."/>
            <person name="Zhang H."/>
            <person name="He W."/>
            <person name="Peng H."/>
            <person name="Liu Y."/>
            <person name="Wu K."/>
            <person name="Chen J."/>
            <person name="Lirakis M."/>
            <person name="Topalis P."/>
            <person name="Van Leeuwen T."/>
            <person name="Hall A.B."/>
            <person name="Jiang X."/>
            <person name="Thorpe C."/>
            <person name="Mueller R.L."/>
            <person name="Sun C."/>
            <person name="Waterhouse R.M."/>
            <person name="Yan G."/>
            <person name="Tu Z.J."/>
            <person name="Fang X."/>
            <person name="James A.A."/>
        </authorList>
    </citation>
    <scope>NUCLEOTIDE SEQUENCE [LARGE SCALE GENOMIC DNA]</scope>
    <source>
        <strain evidence="5">Foshan</strain>
    </source>
</reference>
<proteinExistence type="predicted"/>
<dbReference type="InterPro" id="IPR001878">
    <property type="entry name" value="Znf_CCHC"/>
</dbReference>
<dbReference type="GeneID" id="134285704"/>
<reference evidence="4" key="2">
    <citation type="submission" date="2025-05" db="UniProtKB">
        <authorList>
            <consortium name="EnsemblMetazoa"/>
        </authorList>
    </citation>
    <scope>IDENTIFICATION</scope>
    <source>
        <strain evidence="4">Foshan</strain>
    </source>
</reference>
<organism evidence="4 5">
    <name type="scientific">Aedes albopictus</name>
    <name type="common">Asian tiger mosquito</name>
    <name type="synonym">Stegomyia albopicta</name>
    <dbReference type="NCBI Taxonomy" id="7160"/>
    <lineage>
        <taxon>Eukaryota</taxon>
        <taxon>Metazoa</taxon>
        <taxon>Ecdysozoa</taxon>
        <taxon>Arthropoda</taxon>
        <taxon>Hexapoda</taxon>
        <taxon>Insecta</taxon>
        <taxon>Pterygota</taxon>
        <taxon>Neoptera</taxon>
        <taxon>Endopterygota</taxon>
        <taxon>Diptera</taxon>
        <taxon>Nematocera</taxon>
        <taxon>Culicoidea</taxon>
        <taxon>Culicidae</taxon>
        <taxon>Culicinae</taxon>
        <taxon>Aedini</taxon>
        <taxon>Aedes</taxon>
        <taxon>Stegomyia</taxon>
    </lineage>
</organism>
<dbReference type="PROSITE" id="PS50158">
    <property type="entry name" value="ZF_CCHC"/>
    <property type="match status" value="1"/>
</dbReference>
<keyword evidence="1" id="KW-0863">Zinc-finger</keyword>
<evidence type="ECO:0000256" key="1">
    <source>
        <dbReference type="PROSITE-ProRule" id="PRU00047"/>
    </source>
</evidence>
<evidence type="ECO:0000256" key="2">
    <source>
        <dbReference type="SAM" id="MobiDB-lite"/>
    </source>
</evidence>
<evidence type="ECO:0000259" key="3">
    <source>
        <dbReference type="PROSITE" id="PS50158"/>
    </source>
</evidence>
<feature type="compositionally biased region" description="Low complexity" evidence="2">
    <location>
        <begin position="52"/>
        <end position="63"/>
    </location>
</feature>
<feature type="domain" description="CCHC-type" evidence="3">
    <location>
        <begin position="457"/>
        <end position="470"/>
    </location>
</feature>
<evidence type="ECO:0000313" key="5">
    <source>
        <dbReference type="Proteomes" id="UP000069940"/>
    </source>
</evidence>
<accession>A0ABM1Z709</accession>
<name>A0ABM1Z709_AEDAL</name>
<dbReference type="Proteomes" id="UP000069940">
    <property type="component" value="Unassembled WGS sequence"/>
</dbReference>